<dbReference type="SUPFAM" id="SSF55961">
    <property type="entry name" value="Bet v1-like"/>
    <property type="match status" value="1"/>
</dbReference>
<gene>
    <name evidence="1" type="ORF">GJ697_28580</name>
</gene>
<protein>
    <recommendedName>
        <fullName evidence="3">SRPBCC family protein</fullName>
    </recommendedName>
</protein>
<keyword evidence="2" id="KW-1185">Reference proteome</keyword>
<name>A0A6L5QSI5_9BURK</name>
<accession>A0A6L5QSI5</accession>
<evidence type="ECO:0008006" key="3">
    <source>
        <dbReference type="Google" id="ProtNLM"/>
    </source>
</evidence>
<comment type="caution">
    <text evidence="1">The sequence shown here is derived from an EMBL/GenBank/DDBJ whole genome shotgun (WGS) entry which is preliminary data.</text>
</comment>
<organism evidence="1 2">
    <name type="scientific">Duganella alba</name>
    <dbReference type="NCBI Taxonomy" id="2666081"/>
    <lineage>
        <taxon>Bacteria</taxon>
        <taxon>Pseudomonadati</taxon>
        <taxon>Pseudomonadota</taxon>
        <taxon>Betaproteobacteria</taxon>
        <taxon>Burkholderiales</taxon>
        <taxon>Oxalobacteraceae</taxon>
        <taxon>Telluria group</taxon>
        <taxon>Duganella</taxon>
    </lineage>
</organism>
<dbReference type="InterPro" id="IPR023393">
    <property type="entry name" value="START-like_dom_sf"/>
</dbReference>
<dbReference type="Proteomes" id="UP000481037">
    <property type="component" value="Unassembled WGS sequence"/>
</dbReference>
<dbReference type="RefSeq" id="WP_154370567.1">
    <property type="nucleotide sequence ID" value="NZ_WKJM01000047.1"/>
</dbReference>
<dbReference type="Gene3D" id="3.30.530.20">
    <property type="match status" value="1"/>
</dbReference>
<evidence type="ECO:0000313" key="1">
    <source>
        <dbReference type="EMBL" id="MRX11791.1"/>
    </source>
</evidence>
<evidence type="ECO:0000313" key="2">
    <source>
        <dbReference type="Proteomes" id="UP000481037"/>
    </source>
</evidence>
<proteinExistence type="predicted"/>
<dbReference type="EMBL" id="WKJM01000047">
    <property type="protein sequence ID" value="MRX11791.1"/>
    <property type="molecule type" value="Genomic_DNA"/>
</dbReference>
<reference evidence="1 2" key="1">
    <citation type="submission" date="2019-11" db="EMBL/GenBank/DDBJ databases">
        <title>Novel species isolated from a subtropical stream in China.</title>
        <authorList>
            <person name="Lu H."/>
        </authorList>
    </citation>
    <scope>NUCLEOTIDE SEQUENCE [LARGE SCALE GENOMIC DNA]</scope>
    <source>
        <strain evidence="1 2">FT25W</strain>
    </source>
</reference>
<sequence>MPAYQRWLPDSEAFGGTRDVQPYPVQQGTTYLDWGPAGERPGVVTEFAPPHRLGFHQTMALRNGPLTADIDVRILYRLLERDGATLVIRDLALTVQAQGWRRLFIPLIRYKFALENRRMMAALKVYAESQDGREPA</sequence>
<dbReference type="AlphaFoldDB" id="A0A6L5QSI5"/>